<feature type="region of interest" description="Disordered" evidence="1">
    <location>
        <begin position="369"/>
        <end position="410"/>
    </location>
</feature>
<feature type="compositionally biased region" description="Basic residues" evidence="1">
    <location>
        <begin position="1076"/>
        <end position="1085"/>
    </location>
</feature>
<accession>A0A835YMF9</accession>
<sequence length="1085" mass="114962">MHSIRACLSLPPPLPEGLTPVTAAVAPPGALSQTDRAALLRMMSAAVKGLEKDEGGPSGRGSKASERVPAAEAAKRLDALVPALVPALLCALPPLQGARQRHLPVTTSQSQHTSSSVHVNEASGPQHRAIGDCPHLDALVPALLPALPPLARALRTEAAALRALVALPSAVARRGVAALAGKSRDFTRALSCLREVIETGTEEDTLSAAAASFADLVGMEGAGNAAETQASAVLQGLFDKITELSAGNGAGEDAAEPRERDFAFALSLQRARHVAARLDPWQRISGIEDMWAALKGALLRRADLDADPLMPPDDDDDDDVARALAEEARLRSAQLRDGESLLVTLLLWRHLALVREVRDAAEVARRYGRGKKRGGGAPREGEEEGSGGESDEENVPEAGPEEIEAEDESSTLFAHAQAAARLRDDVVEVLRAVLAMHLLPQPESPSEEPEDRELGAAAAAAVEAAQARARATHKNHNKYYNSESSAQLAQDLLRPLIVGLWSNAESINKRQASVVMAHIDQSGPAAELVKAFAKKLQDSVHMLDQSGSAAELVKACAKKLQGFSPVKYLEIVMVTLIVCYDKWAHPGDADSGSEAEAAVARGLGAWVPLAHKLAATLGAASRALPRGARLAFPQFMAKGVKYALESAPQQLCFLEGMAPFTRLLMPTQRKYIAALLEECMQGLDEDASGCVDVSQSAFSSACARCVPAQLQQEWEEAEIELEGGTGEVLRQWSALYNFKRMVESDGTARATTGRLGSPASRRRKSGGTPGRRKSGGGAATPGSRARPASSAKTSAKTTAARKRYVLLLVRLWRLKLPVASKWLDNIDLVLYRKSGGGAATPGSCARPASSAKTSAKTTAARKRRVSELPSVAEGDSDEEEEGEGESEAETEGGDSQAASPPARRVSAAATAAAKQRRQSGASQGSQRRRQTQSQSQSQSSQPASQGSARKRGRAAAADSDEDGEPVLEETRAPKPKRQRKSGGGGSGGAARRRSRKPQLDDHMEEDETQGDEEEEEEGEAEVAAAPKARGRSARARAKDAMEAEEDDEGEAAGEDANDGASEDETDPMFQDLAKLPAKKQRQRRA</sequence>
<keyword evidence="3" id="KW-1185">Reference proteome</keyword>
<reference evidence="2" key="1">
    <citation type="submission" date="2021-02" db="EMBL/GenBank/DDBJ databases">
        <title>First Annotated Genome of the Yellow-green Alga Tribonema minus.</title>
        <authorList>
            <person name="Mahan K.M."/>
        </authorList>
    </citation>
    <scope>NUCLEOTIDE SEQUENCE</scope>
    <source>
        <strain evidence="2">UTEX B ZZ1240</strain>
    </source>
</reference>
<feature type="compositionally biased region" description="Acidic residues" evidence="1">
    <location>
        <begin position="958"/>
        <end position="967"/>
    </location>
</feature>
<dbReference type="GO" id="GO:0031213">
    <property type="term" value="C:RSF complex"/>
    <property type="evidence" value="ECO:0007669"/>
    <property type="project" value="InterPro"/>
</dbReference>
<feature type="compositionally biased region" description="Low complexity" evidence="1">
    <location>
        <begin position="848"/>
        <end position="858"/>
    </location>
</feature>
<feature type="region of interest" description="Disordered" evidence="1">
    <location>
        <begin position="49"/>
        <end position="69"/>
    </location>
</feature>
<dbReference type="Proteomes" id="UP000664859">
    <property type="component" value="Unassembled WGS sequence"/>
</dbReference>
<protein>
    <submittedName>
        <fullName evidence="2">Uncharacterized protein</fullName>
    </submittedName>
</protein>
<evidence type="ECO:0000313" key="3">
    <source>
        <dbReference type="Proteomes" id="UP000664859"/>
    </source>
</evidence>
<feature type="compositionally biased region" description="Low complexity" evidence="1">
    <location>
        <begin position="783"/>
        <end position="796"/>
    </location>
</feature>
<feature type="compositionally biased region" description="Acidic residues" evidence="1">
    <location>
        <begin position="874"/>
        <end position="892"/>
    </location>
</feature>
<feature type="compositionally biased region" description="Acidic residues" evidence="1">
    <location>
        <begin position="1042"/>
        <end position="1066"/>
    </location>
</feature>
<dbReference type="PANTHER" id="PTHR14296">
    <property type="entry name" value="REMODELING AND SPACING FACTOR 1"/>
    <property type="match status" value="1"/>
</dbReference>
<dbReference type="PANTHER" id="PTHR14296:SF3">
    <property type="entry name" value="DIKAR, ISOFORM F"/>
    <property type="match status" value="1"/>
</dbReference>
<feature type="compositionally biased region" description="Acidic residues" evidence="1">
    <location>
        <begin position="1002"/>
        <end position="1020"/>
    </location>
</feature>
<organism evidence="2 3">
    <name type="scientific">Tribonema minus</name>
    <dbReference type="NCBI Taxonomy" id="303371"/>
    <lineage>
        <taxon>Eukaryota</taxon>
        <taxon>Sar</taxon>
        <taxon>Stramenopiles</taxon>
        <taxon>Ochrophyta</taxon>
        <taxon>PX clade</taxon>
        <taxon>Xanthophyceae</taxon>
        <taxon>Tribonematales</taxon>
        <taxon>Tribonemataceae</taxon>
        <taxon>Tribonema</taxon>
    </lineage>
</organism>
<name>A0A835YMF9_9STRA</name>
<feature type="compositionally biased region" description="Acidic residues" evidence="1">
    <location>
        <begin position="381"/>
        <end position="409"/>
    </location>
</feature>
<dbReference type="InterPro" id="IPR028938">
    <property type="entry name" value="Rsf1-like"/>
</dbReference>
<evidence type="ECO:0000313" key="2">
    <source>
        <dbReference type="EMBL" id="KAG5177899.1"/>
    </source>
</evidence>
<feature type="compositionally biased region" description="Low complexity" evidence="1">
    <location>
        <begin position="893"/>
        <end position="947"/>
    </location>
</feature>
<feature type="region of interest" description="Disordered" evidence="1">
    <location>
        <begin position="747"/>
        <end position="796"/>
    </location>
</feature>
<proteinExistence type="predicted"/>
<feature type="compositionally biased region" description="Basic residues" evidence="1">
    <location>
        <begin position="760"/>
        <end position="774"/>
    </location>
</feature>
<evidence type="ECO:0000256" key="1">
    <source>
        <dbReference type="SAM" id="MobiDB-lite"/>
    </source>
</evidence>
<dbReference type="EMBL" id="JAFCMP010000520">
    <property type="protein sequence ID" value="KAG5177899.1"/>
    <property type="molecule type" value="Genomic_DNA"/>
</dbReference>
<dbReference type="AlphaFoldDB" id="A0A835YMF9"/>
<dbReference type="GO" id="GO:0006355">
    <property type="term" value="P:regulation of DNA-templated transcription"/>
    <property type="evidence" value="ECO:0007669"/>
    <property type="project" value="InterPro"/>
</dbReference>
<comment type="caution">
    <text evidence="2">The sequence shown here is derived from an EMBL/GenBank/DDBJ whole genome shotgun (WGS) entry which is preliminary data.</text>
</comment>
<gene>
    <name evidence="2" type="ORF">JKP88DRAFT_331060</name>
</gene>
<feature type="region of interest" description="Disordered" evidence="1">
    <location>
        <begin position="836"/>
        <end position="1085"/>
    </location>
</feature>